<protein>
    <submittedName>
        <fullName evidence="5">Transcription initiation factor IIB-2</fullName>
    </submittedName>
</protein>
<keyword evidence="1" id="KW-0805">Transcription regulation</keyword>
<dbReference type="GO" id="GO:0003743">
    <property type="term" value="F:translation initiation factor activity"/>
    <property type="evidence" value="ECO:0007669"/>
    <property type="project" value="UniProtKB-KW"/>
</dbReference>
<dbReference type="GO" id="GO:0017025">
    <property type="term" value="F:TBP-class protein binding"/>
    <property type="evidence" value="ECO:0007669"/>
    <property type="project" value="TreeGrafter"/>
</dbReference>
<dbReference type="GO" id="GO:0005634">
    <property type="term" value="C:nucleus"/>
    <property type="evidence" value="ECO:0007669"/>
    <property type="project" value="TreeGrafter"/>
</dbReference>
<evidence type="ECO:0000256" key="1">
    <source>
        <dbReference type="ARBA" id="ARBA00023015"/>
    </source>
</evidence>
<dbReference type="PROSITE" id="PS51134">
    <property type="entry name" value="ZF_TFIIB"/>
    <property type="match status" value="1"/>
</dbReference>
<name>A0A6L2LUQ3_TANCI</name>
<keyword evidence="3" id="KW-0862">Zinc</keyword>
<gene>
    <name evidence="5" type="ORF">Tci_037509</name>
</gene>
<comment type="caution">
    <text evidence="5">The sequence shown here is derived from an EMBL/GenBank/DDBJ whole genome shotgun (WGS) entry which is preliminary data.</text>
</comment>
<dbReference type="InterPro" id="IPR000812">
    <property type="entry name" value="TFIIB"/>
</dbReference>
<dbReference type="PRINTS" id="PR00685">
    <property type="entry name" value="TIFACTORIIB"/>
</dbReference>
<evidence type="ECO:0000259" key="4">
    <source>
        <dbReference type="PROSITE" id="PS51134"/>
    </source>
</evidence>
<reference evidence="5" key="1">
    <citation type="journal article" date="2019" name="Sci. Rep.">
        <title>Draft genome of Tanacetum cinerariifolium, the natural source of mosquito coil.</title>
        <authorList>
            <person name="Yamashiro T."/>
            <person name="Shiraishi A."/>
            <person name="Satake H."/>
            <person name="Nakayama K."/>
        </authorList>
    </citation>
    <scope>NUCLEOTIDE SEQUENCE</scope>
</reference>
<dbReference type="InterPro" id="IPR013137">
    <property type="entry name" value="Znf_TFIIB"/>
</dbReference>
<dbReference type="SUPFAM" id="SSF47954">
    <property type="entry name" value="Cyclin-like"/>
    <property type="match status" value="1"/>
</dbReference>
<evidence type="ECO:0000256" key="2">
    <source>
        <dbReference type="ARBA" id="ARBA00023163"/>
    </source>
</evidence>
<dbReference type="GO" id="GO:0070897">
    <property type="term" value="P:transcription preinitiation complex assembly"/>
    <property type="evidence" value="ECO:0007669"/>
    <property type="project" value="InterPro"/>
</dbReference>
<dbReference type="InterPro" id="IPR025724">
    <property type="entry name" value="GAG-pre-integrase_dom"/>
</dbReference>
<sequence>MFVIEQPIPPAPAADSVANVLAEWNALYDAHNELACLMLRTRVVRFDLIQTFHACKQEEAKLVAAYVLQMKGYIDQLECIGYVLPQDLSVGLILNGLTKDFARFVRNYNMHNMGKTIGELHAMLIEYENGLPKKAETPQVRMIKGGKIQKSNKKSLKAKGKVKLMARERINKFISLSLKTLSQLLKSTRLWMTPATIAKSNGIYEVDMHDLVPNVNSIYNVSTKRAKHKLDSTYLWHCRLAHISKKHIKNLQHEGFLKSTDDESFDQCISCLSGKMTRKSFPHRLKRVTDLLERIHTNVCGPLRHVSRLESTTRILNMVPTKNVDKTSYELWFAEFFERNLITQEISGRAIDLEEIQDEDTSPFEITSKIPMEVEGFEPPEEEVILIRRSKRTHRAPNRLCLNVEVEEHSLGDLNETTSYKAAIDRSKQLIGLGQNDYMEKILKRYKMDNSKRGHIPMQERLDLNKTQGASTPKERDLRLDLAWYSYYTHAYIQEGVTFIEKASSMSEAYCLDCKCDTEVVLDHSVGDTICSECGLVLESHLIDETSEWRTFANEFGDNDPVHMGGPINILLNDGGLSTVICKPNGVTSDFLSSSLARRSNPDRSLILAFKTIATMCDRLGLVATIKDRDNEIFKKEICSAANGATKNEIGRAKEYIVKQLESVEMGTIHAGDFMRRFCSNLGMANQTVKATQESLLKDVALMTGVAQSTIKNSYKDLYPHLTKIIPTCYPTGITSSYFKSRPLVVIVCYMCCHLASLHNYYAKEMDLFVFIRHSDPTKIWIRESKLEKREVGLLKMTKGCTVLLSPPATTAPEESGDSIEKLFDVADQKHAVEKSDDVLEVTITKVASKVVAEKARKNGKESLLLPFWGMVSKGYAIPSGATEPLVAASVAPVSDAGPLDFVFGPNLQTCPPHVRSPAVDAPVVTVNVTTAADADVGVGSKAKDVSNDFENIRDSTSAGGSLDIETMHRVYIPRWKVTNDSILDDPYVFRNLTDRLAPPVLFAQLQTEAAEANSLQSQLFVIETADAAKSIKLRDLKEENFALEGEITFTRRASLESKIDCLIAQVSKSSIEYAFKLFRKPIEALQDEQVKDLGDKIAELDAELSEMAIHLNE</sequence>
<dbReference type="EMBL" id="BKCJ010005218">
    <property type="protein sequence ID" value="GEU65531.1"/>
    <property type="molecule type" value="Genomic_DNA"/>
</dbReference>
<evidence type="ECO:0000313" key="5">
    <source>
        <dbReference type="EMBL" id="GEU65531.1"/>
    </source>
</evidence>
<keyword evidence="3" id="KW-0479">Metal-binding</keyword>
<accession>A0A6L2LUQ3</accession>
<dbReference type="GO" id="GO:0097550">
    <property type="term" value="C:transcription preinitiation complex"/>
    <property type="evidence" value="ECO:0007669"/>
    <property type="project" value="TreeGrafter"/>
</dbReference>
<dbReference type="Pfam" id="PF08271">
    <property type="entry name" value="Zn_Ribbon_TF"/>
    <property type="match status" value="1"/>
</dbReference>
<evidence type="ECO:0000256" key="3">
    <source>
        <dbReference type="PROSITE-ProRule" id="PRU00469"/>
    </source>
</evidence>
<dbReference type="AlphaFoldDB" id="A0A6L2LUQ3"/>
<organism evidence="5">
    <name type="scientific">Tanacetum cinerariifolium</name>
    <name type="common">Dalmatian daisy</name>
    <name type="synonym">Chrysanthemum cinerariifolium</name>
    <dbReference type="NCBI Taxonomy" id="118510"/>
    <lineage>
        <taxon>Eukaryota</taxon>
        <taxon>Viridiplantae</taxon>
        <taxon>Streptophyta</taxon>
        <taxon>Embryophyta</taxon>
        <taxon>Tracheophyta</taxon>
        <taxon>Spermatophyta</taxon>
        <taxon>Magnoliopsida</taxon>
        <taxon>eudicotyledons</taxon>
        <taxon>Gunneridae</taxon>
        <taxon>Pentapetalae</taxon>
        <taxon>asterids</taxon>
        <taxon>campanulids</taxon>
        <taxon>Asterales</taxon>
        <taxon>Asteraceae</taxon>
        <taxon>Asteroideae</taxon>
        <taxon>Anthemideae</taxon>
        <taxon>Anthemidinae</taxon>
        <taxon>Tanacetum</taxon>
    </lineage>
</organism>
<proteinExistence type="predicted"/>
<keyword evidence="5" id="KW-0648">Protein biosynthesis</keyword>
<dbReference type="SUPFAM" id="SSF57783">
    <property type="entry name" value="Zinc beta-ribbon"/>
    <property type="match status" value="1"/>
</dbReference>
<dbReference type="Gene3D" id="1.10.472.170">
    <property type="match status" value="1"/>
</dbReference>
<feature type="domain" description="TFIIB-type" evidence="4">
    <location>
        <begin position="507"/>
        <end position="539"/>
    </location>
</feature>
<dbReference type="PANTHER" id="PTHR11618:SF78">
    <property type="entry name" value="TRANSCRIPTION INITIATION FACTOR IIB-2"/>
    <property type="match status" value="1"/>
</dbReference>
<keyword evidence="3" id="KW-0863">Zinc-finger</keyword>
<dbReference type="PANTHER" id="PTHR11618">
    <property type="entry name" value="TRANSCRIPTION INITIATION FACTOR IIB-RELATED"/>
    <property type="match status" value="1"/>
</dbReference>
<dbReference type="Pfam" id="PF13976">
    <property type="entry name" value="gag_pre-integrs"/>
    <property type="match status" value="1"/>
</dbReference>
<dbReference type="GO" id="GO:0008270">
    <property type="term" value="F:zinc ion binding"/>
    <property type="evidence" value="ECO:0007669"/>
    <property type="project" value="UniProtKB-KW"/>
</dbReference>
<keyword evidence="5" id="KW-0396">Initiation factor</keyword>
<keyword evidence="2" id="KW-0804">Transcription</keyword>
<dbReference type="InterPro" id="IPR036915">
    <property type="entry name" value="Cyclin-like_sf"/>
</dbReference>